<accession>A0A813MFU7</accession>
<evidence type="ECO:0000256" key="1">
    <source>
        <dbReference type="SAM" id="Phobius"/>
    </source>
</evidence>
<protein>
    <submittedName>
        <fullName evidence="2">Uncharacterized protein</fullName>
    </submittedName>
</protein>
<comment type="caution">
    <text evidence="2">The sequence shown here is derived from an EMBL/GenBank/DDBJ whole genome shotgun (WGS) entry which is preliminary data.</text>
</comment>
<keyword evidence="1" id="KW-0812">Transmembrane</keyword>
<feature type="transmembrane region" description="Helical" evidence="1">
    <location>
        <begin position="22"/>
        <end position="48"/>
    </location>
</feature>
<organism evidence="2 3">
    <name type="scientific">Adineta steineri</name>
    <dbReference type="NCBI Taxonomy" id="433720"/>
    <lineage>
        <taxon>Eukaryota</taxon>
        <taxon>Metazoa</taxon>
        <taxon>Spiralia</taxon>
        <taxon>Gnathifera</taxon>
        <taxon>Rotifera</taxon>
        <taxon>Eurotatoria</taxon>
        <taxon>Bdelloidea</taxon>
        <taxon>Adinetida</taxon>
        <taxon>Adinetidae</taxon>
        <taxon>Adineta</taxon>
    </lineage>
</organism>
<evidence type="ECO:0000313" key="3">
    <source>
        <dbReference type="Proteomes" id="UP000663860"/>
    </source>
</evidence>
<dbReference type="AlphaFoldDB" id="A0A813MFU7"/>
<gene>
    <name evidence="2" type="ORF">IZO911_LOCUS1931</name>
</gene>
<keyword evidence="1" id="KW-0472">Membrane</keyword>
<keyword evidence="1" id="KW-1133">Transmembrane helix</keyword>
<evidence type="ECO:0000313" key="2">
    <source>
        <dbReference type="EMBL" id="CAF0721245.1"/>
    </source>
</evidence>
<proteinExistence type="predicted"/>
<reference evidence="2" key="1">
    <citation type="submission" date="2021-02" db="EMBL/GenBank/DDBJ databases">
        <authorList>
            <person name="Nowell W R."/>
        </authorList>
    </citation>
    <scope>NUCLEOTIDE SEQUENCE</scope>
</reference>
<dbReference type="EMBL" id="CAJNOE010000009">
    <property type="protein sequence ID" value="CAF0721245.1"/>
    <property type="molecule type" value="Genomic_DNA"/>
</dbReference>
<sequence length="74" mass="7969">MPIGYDLADFDPGVVVVEVDELIVAAVVVVEADELIVAVVVVVSFGLFGVKSGCRLIVVWICPFKYSTTRISLQ</sequence>
<dbReference type="Proteomes" id="UP000663860">
    <property type="component" value="Unassembled WGS sequence"/>
</dbReference>
<name>A0A813MFU7_9BILA</name>